<organism evidence="1 2">
    <name type="scientific">Ceratitis capitata</name>
    <name type="common">Mediterranean fruit fly</name>
    <name type="synonym">Tephritis capitata</name>
    <dbReference type="NCBI Taxonomy" id="7213"/>
    <lineage>
        <taxon>Eukaryota</taxon>
        <taxon>Metazoa</taxon>
        <taxon>Ecdysozoa</taxon>
        <taxon>Arthropoda</taxon>
        <taxon>Hexapoda</taxon>
        <taxon>Insecta</taxon>
        <taxon>Pterygota</taxon>
        <taxon>Neoptera</taxon>
        <taxon>Endopterygota</taxon>
        <taxon>Diptera</taxon>
        <taxon>Brachycera</taxon>
        <taxon>Muscomorpha</taxon>
        <taxon>Tephritoidea</taxon>
        <taxon>Tephritidae</taxon>
        <taxon>Ceratitis</taxon>
        <taxon>Ceratitis</taxon>
    </lineage>
</organism>
<evidence type="ECO:0000313" key="1">
    <source>
        <dbReference type="EMBL" id="CAD7011662.1"/>
    </source>
</evidence>
<proteinExistence type="predicted"/>
<protein>
    <submittedName>
        <fullName evidence="1">(Mediterranean fruit fly) hypothetical protein</fullName>
    </submittedName>
</protein>
<reference evidence="1" key="1">
    <citation type="submission" date="2020-11" db="EMBL/GenBank/DDBJ databases">
        <authorList>
            <person name="Whitehead M."/>
        </authorList>
    </citation>
    <scope>NUCLEOTIDE SEQUENCE</scope>
    <source>
        <strain evidence="1">EGII</strain>
    </source>
</reference>
<feature type="non-terminal residue" evidence="1">
    <location>
        <position position="63"/>
    </location>
</feature>
<dbReference type="AlphaFoldDB" id="A0A811VBP2"/>
<sequence length="63" mass="7282">NARRLNPHCARHRLPDSAENNDLPGTIFVYRTVFRSWLKQPSTDVLGPKYNLVWMLSGSTQKQ</sequence>
<gene>
    <name evidence="1" type="ORF">CCAP1982_LOCUS19748</name>
</gene>
<dbReference type="EMBL" id="CAJHJT010000056">
    <property type="protein sequence ID" value="CAD7011662.1"/>
    <property type="molecule type" value="Genomic_DNA"/>
</dbReference>
<name>A0A811VBP2_CERCA</name>
<comment type="caution">
    <text evidence="1">The sequence shown here is derived from an EMBL/GenBank/DDBJ whole genome shotgun (WGS) entry which is preliminary data.</text>
</comment>
<dbReference type="Proteomes" id="UP000606786">
    <property type="component" value="Unassembled WGS sequence"/>
</dbReference>
<evidence type="ECO:0000313" key="2">
    <source>
        <dbReference type="Proteomes" id="UP000606786"/>
    </source>
</evidence>
<feature type="non-terminal residue" evidence="1">
    <location>
        <position position="1"/>
    </location>
</feature>
<accession>A0A811VBP2</accession>
<keyword evidence="2" id="KW-1185">Reference proteome</keyword>